<proteinExistence type="predicted"/>
<evidence type="ECO:0000313" key="1">
    <source>
        <dbReference type="EMBL" id="UUY52342.1"/>
    </source>
</evidence>
<dbReference type="EMBL" id="CP102515">
    <property type="protein sequence ID" value="UUY52342.1"/>
    <property type="molecule type" value="Genomic_DNA"/>
</dbReference>
<keyword evidence="2" id="KW-1185">Reference proteome</keyword>
<gene>
    <name evidence="1" type="ORF">NRK68_34265</name>
</gene>
<evidence type="ECO:0000313" key="2">
    <source>
        <dbReference type="Proteomes" id="UP001057738"/>
    </source>
</evidence>
<name>A0ABY5Q789_9ACTN</name>
<evidence type="ECO:0008006" key="3">
    <source>
        <dbReference type="Google" id="ProtNLM"/>
    </source>
</evidence>
<protein>
    <recommendedName>
        <fullName evidence="3">DUF4145 domain-containing protein</fullName>
    </recommendedName>
</protein>
<keyword evidence="1" id="KW-0614">Plasmid</keyword>
<reference evidence="1" key="1">
    <citation type="submission" date="2022-08" db="EMBL/GenBank/DDBJ databases">
        <authorList>
            <person name="Tian L."/>
        </authorList>
    </citation>
    <scope>NUCLEOTIDE SEQUENCE</scope>
    <source>
        <strain evidence="1">CM253</strain>
        <plasmid evidence="1">unnamed1</plasmid>
    </source>
</reference>
<dbReference type="Proteomes" id="UP001057738">
    <property type="component" value="Plasmid unnamed1"/>
</dbReference>
<dbReference type="GeneID" id="95578603"/>
<geneLocation type="plasmid" evidence="1 2">
    <name>unnamed1</name>
</geneLocation>
<sequence length="283" mass="31804">MSSAARLVQHLSLLSYTSSGAIEGQHFRDNFSQQWRPNHGVERPRWGWRRISSPREQKALKKLSDDRNKLQHFGFTHDARVVESHAGEVLDFLIHFIDRQLVPYLGEQERTETQTALEGLREGLNSINSYIRERMNRIGGELKAEGVENRTVDCPDCEEMALVLRQSPAGADDWSDVATCRFCTRVWGTEELLTYFNTHGQEESSEWNTCPQCDRWALGSAVRVRSDPAKPVYFCFACATGFPTVVPCDQCTRPIDAKGDTGTVLCGLCLDVRGGRGPGRPVA</sequence>
<dbReference type="RefSeq" id="WP_257858084.1">
    <property type="nucleotide sequence ID" value="NZ_CP102515.1"/>
</dbReference>
<accession>A0ABY5Q789</accession>
<organism evidence="1 2">
    <name type="scientific">Streptomyces yangpuensis</name>
    <dbReference type="NCBI Taxonomy" id="1648182"/>
    <lineage>
        <taxon>Bacteria</taxon>
        <taxon>Bacillati</taxon>
        <taxon>Actinomycetota</taxon>
        <taxon>Actinomycetes</taxon>
        <taxon>Kitasatosporales</taxon>
        <taxon>Streptomycetaceae</taxon>
        <taxon>Streptomyces</taxon>
    </lineage>
</organism>